<evidence type="ECO:0000313" key="2">
    <source>
        <dbReference type="Proteomes" id="UP000830198"/>
    </source>
</evidence>
<accession>A0ABY4HWW9</accession>
<sequence>MEKKVIKFISEISKKEITLTVDERLNKIDERKVAPEKLAKANEALKGVKLPR</sequence>
<reference evidence="1 2" key="1">
    <citation type="submission" date="2022-04" db="EMBL/GenBank/DDBJ databases">
        <title>The arsenic-methylating capacity of Chitinophaga filiformis YT5 during chitin decomposition.</title>
        <authorList>
            <person name="Chen G."/>
            <person name="Liang Y."/>
        </authorList>
    </citation>
    <scope>NUCLEOTIDE SEQUENCE [LARGE SCALE GENOMIC DNA]</scope>
    <source>
        <strain evidence="1 2">YT5</strain>
    </source>
</reference>
<gene>
    <name evidence="1" type="ORF">MYF79_25405</name>
</gene>
<dbReference type="EMBL" id="CP095855">
    <property type="protein sequence ID" value="UPK68298.1"/>
    <property type="molecule type" value="Genomic_DNA"/>
</dbReference>
<evidence type="ECO:0000313" key="1">
    <source>
        <dbReference type="EMBL" id="UPK68298.1"/>
    </source>
</evidence>
<proteinExistence type="predicted"/>
<dbReference type="RefSeq" id="WP_247810693.1">
    <property type="nucleotide sequence ID" value="NZ_CP095855.1"/>
</dbReference>
<name>A0ABY4HWW9_CHIFI</name>
<protein>
    <recommendedName>
        <fullName evidence="3">Addiction module component</fullName>
    </recommendedName>
</protein>
<evidence type="ECO:0008006" key="3">
    <source>
        <dbReference type="Google" id="ProtNLM"/>
    </source>
</evidence>
<keyword evidence="2" id="KW-1185">Reference proteome</keyword>
<dbReference type="Proteomes" id="UP000830198">
    <property type="component" value="Chromosome"/>
</dbReference>
<organism evidence="1 2">
    <name type="scientific">Chitinophaga filiformis</name>
    <name type="common">Myxococcus filiformis</name>
    <name type="synonym">Flexibacter filiformis</name>
    <dbReference type="NCBI Taxonomy" id="104663"/>
    <lineage>
        <taxon>Bacteria</taxon>
        <taxon>Pseudomonadati</taxon>
        <taxon>Bacteroidota</taxon>
        <taxon>Chitinophagia</taxon>
        <taxon>Chitinophagales</taxon>
        <taxon>Chitinophagaceae</taxon>
        <taxon>Chitinophaga</taxon>
    </lineage>
</organism>